<evidence type="ECO:0000256" key="1">
    <source>
        <dbReference type="SAM" id="Phobius"/>
    </source>
</evidence>
<dbReference type="AlphaFoldDB" id="A0A0K2UMS7"/>
<name>A0A0K2UMS7_LEPSM</name>
<reference evidence="2" key="1">
    <citation type="submission" date="2014-05" db="EMBL/GenBank/DDBJ databases">
        <authorList>
            <person name="Chronopoulou M."/>
        </authorList>
    </citation>
    <scope>NUCLEOTIDE SEQUENCE</scope>
    <source>
        <tissue evidence="2">Whole organism</tissue>
    </source>
</reference>
<dbReference type="EMBL" id="HACA01021680">
    <property type="protein sequence ID" value="CDW39041.1"/>
    <property type="molecule type" value="Transcribed_RNA"/>
</dbReference>
<evidence type="ECO:0008006" key="3">
    <source>
        <dbReference type="Google" id="ProtNLM"/>
    </source>
</evidence>
<organism evidence="2">
    <name type="scientific">Lepeophtheirus salmonis</name>
    <name type="common">Salmon louse</name>
    <name type="synonym">Caligus salmonis</name>
    <dbReference type="NCBI Taxonomy" id="72036"/>
    <lineage>
        <taxon>Eukaryota</taxon>
        <taxon>Metazoa</taxon>
        <taxon>Ecdysozoa</taxon>
        <taxon>Arthropoda</taxon>
        <taxon>Crustacea</taxon>
        <taxon>Multicrustacea</taxon>
        <taxon>Hexanauplia</taxon>
        <taxon>Copepoda</taxon>
        <taxon>Siphonostomatoida</taxon>
        <taxon>Caligidae</taxon>
        <taxon>Lepeophtheirus</taxon>
    </lineage>
</organism>
<keyword evidence="1" id="KW-0812">Transmembrane</keyword>
<protein>
    <recommendedName>
        <fullName evidence="3">DUF4405 domain-containing protein</fullName>
    </recommendedName>
</protein>
<sequence>RKSSKISDSNHKYNLYTFICFIITLTVLSPFSLMWFNESTYKLIQHTYFSLFIIIIALHIIIFFGKLKCYHIIIKRKNKCVLNCV</sequence>
<keyword evidence="1" id="KW-1133">Transmembrane helix</keyword>
<feature type="transmembrane region" description="Helical" evidence="1">
    <location>
        <begin position="48"/>
        <end position="67"/>
    </location>
</feature>
<proteinExistence type="predicted"/>
<accession>A0A0K2UMS7</accession>
<feature type="non-terminal residue" evidence="2">
    <location>
        <position position="1"/>
    </location>
</feature>
<feature type="transmembrane region" description="Helical" evidence="1">
    <location>
        <begin position="15"/>
        <end position="36"/>
    </location>
</feature>
<keyword evidence="1" id="KW-0472">Membrane</keyword>
<evidence type="ECO:0000313" key="2">
    <source>
        <dbReference type="EMBL" id="CDW39041.1"/>
    </source>
</evidence>